<dbReference type="STRING" id="469383.Cwoe_4009"/>
<evidence type="ECO:0000313" key="5">
    <source>
        <dbReference type="Proteomes" id="UP000008229"/>
    </source>
</evidence>
<protein>
    <submittedName>
        <fullName evidence="4">Transcriptional regulator, TetR family</fullName>
    </submittedName>
</protein>
<evidence type="ECO:0000256" key="2">
    <source>
        <dbReference type="PROSITE-ProRule" id="PRU00335"/>
    </source>
</evidence>
<dbReference type="Pfam" id="PF17932">
    <property type="entry name" value="TetR_C_24"/>
    <property type="match status" value="1"/>
</dbReference>
<reference evidence="4 5" key="1">
    <citation type="journal article" date="2010" name="Stand. Genomic Sci.">
        <title>Complete genome sequence of Conexibacter woesei type strain (ID131577).</title>
        <authorList>
            <person name="Pukall R."/>
            <person name="Lapidus A."/>
            <person name="Glavina Del Rio T."/>
            <person name="Copeland A."/>
            <person name="Tice H."/>
            <person name="Cheng J.-F."/>
            <person name="Lucas S."/>
            <person name="Chen F."/>
            <person name="Nolan M."/>
            <person name="Bruce D."/>
            <person name="Goodwin L."/>
            <person name="Pitluck S."/>
            <person name="Mavromatis K."/>
            <person name="Ivanova N."/>
            <person name="Ovchinnikova G."/>
            <person name="Pati A."/>
            <person name="Chen A."/>
            <person name="Palaniappan K."/>
            <person name="Land M."/>
            <person name="Hauser L."/>
            <person name="Chang Y.-J."/>
            <person name="Jeffries C.D."/>
            <person name="Chain P."/>
            <person name="Meincke L."/>
            <person name="Sims D."/>
            <person name="Brettin T."/>
            <person name="Detter J.C."/>
            <person name="Rohde M."/>
            <person name="Goeker M."/>
            <person name="Bristow J."/>
            <person name="Eisen J.A."/>
            <person name="Markowitz V."/>
            <person name="Kyrpides N.C."/>
            <person name="Klenk H.-P."/>
            <person name="Hugenholtz P."/>
        </authorList>
    </citation>
    <scope>NUCLEOTIDE SEQUENCE [LARGE SCALE GENOMIC DNA]</scope>
    <source>
        <strain evidence="5">DSM 14684 / CIP 108061 / JCM 11494 / NBRC 100937 / ID131577</strain>
    </source>
</reference>
<evidence type="ECO:0000313" key="4">
    <source>
        <dbReference type="EMBL" id="ADB52426.1"/>
    </source>
</evidence>
<dbReference type="EMBL" id="CP001854">
    <property type="protein sequence ID" value="ADB52426.1"/>
    <property type="molecule type" value="Genomic_DNA"/>
</dbReference>
<reference evidence="5" key="2">
    <citation type="submission" date="2010-01" db="EMBL/GenBank/DDBJ databases">
        <title>The complete genome of Conexibacter woesei DSM 14684.</title>
        <authorList>
            <consortium name="US DOE Joint Genome Institute (JGI-PGF)"/>
            <person name="Lucas S."/>
            <person name="Copeland A."/>
            <person name="Lapidus A."/>
            <person name="Glavina del Rio T."/>
            <person name="Dalin E."/>
            <person name="Tice H."/>
            <person name="Bruce D."/>
            <person name="Goodwin L."/>
            <person name="Pitluck S."/>
            <person name="Kyrpides N."/>
            <person name="Mavromatis K."/>
            <person name="Ivanova N."/>
            <person name="Mikhailova N."/>
            <person name="Chertkov O."/>
            <person name="Brettin T."/>
            <person name="Detter J.C."/>
            <person name="Han C."/>
            <person name="Larimer F."/>
            <person name="Land M."/>
            <person name="Hauser L."/>
            <person name="Markowitz V."/>
            <person name="Cheng J.-F."/>
            <person name="Hugenholtz P."/>
            <person name="Woyke T."/>
            <person name="Wu D."/>
            <person name="Pukall R."/>
            <person name="Steenblock K."/>
            <person name="Schneider S."/>
            <person name="Klenk H.-P."/>
            <person name="Eisen J.A."/>
        </authorList>
    </citation>
    <scope>NUCLEOTIDE SEQUENCE [LARGE SCALE GENOMIC DNA]</scope>
    <source>
        <strain evidence="5">DSM 14684 / CIP 108061 / JCM 11494 / NBRC 100937 / ID131577</strain>
    </source>
</reference>
<feature type="DNA-binding region" description="H-T-H motif" evidence="2">
    <location>
        <begin position="48"/>
        <end position="67"/>
    </location>
</feature>
<dbReference type="Pfam" id="PF00440">
    <property type="entry name" value="TetR_N"/>
    <property type="match status" value="1"/>
</dbReference>
<keyword evidence="1 2" id="KW-0238">DNA-binding</keyword>
<dbReference type="InterPro" id="IPR009057">
    <property type="entry name" value="Homeodomain-like_sf"/>
</dbReference>
<dbReference type="OrthoDB" id="1669699at2"/>
<organism evidence="4 5">
    <name type="scientific">Conexibacter woesei (strain DSM 14684 / CCUG 47730 / CIP 108061 / JCM 11494 / NBRC 100937 / ID131577)</name>
    <dbReference type="NCBI Taxonomy" id="469383"/>
    <lineage>
        <taxon>Bacteria</taxon>
        <taxon>Bacillati</taxon>
        <taxon>Actinomycetota</taxon>
        <taxon>Thermoleophilia</taxon>
        <taxon>Solirubrobacterales</taxon>
        <taxon>Conexibacteraceae</taxon>
        <taxon>Conexibacter</taxon>
    </lineage>
</organism>
<dbReference type="PANTHER" id="PTHR30055:SF200">
    <property type="entry name" value="HTH-TYPE TRANSCRIPTIONAL REPRESSOR BDCR"/>
    <property type="match status" value="1"/>
</dbReference>
<name>D3F3R1_CONWI</name>
<evidence type="ECO:0000259" key="3">
    <source>
        <dbReference type="PROSITE" id="PS50977"/>
    </source>
</evidence>
<dbReference type="InterPro" id="IPR001647">
    <property type="entry name" value="HTH_TetR"/>
</dbReference>
<dbReference type="Gene3D" id="1.10.357.10">
    <property type="entry name" value="Tetracycline Repressor, domain 2"/>
    <property type="match status" value="1"/>
</dbReference>
<dbReference type="eggNOG" id="COG1309">
    <property type="taxonomic scope" value="Bacteria"/>
</dbReference>
<dbReference type="InterPro" id="IPR050109">
    <property type="entry name" value="HTH-type_TetR-like_transc_reg"/>
</dbReference>
<feature type="domain" description="HTH tetR-type" evidence="3">
    <location>
        <begin position="25"/>
        <end position="85"/>
    </location>
</feature>
<dbReference type="AlphaFoldDB" id="D3F3R1"/>
<dbReference type="KEGG" id="cwo:Cwoe_4009"/>
<keyword evidence="5" id="KW-1185">Reference proteome</keyword>
<dbReference type="HOGENOM" id="CLU_069356_12_4_11"/>
<accession>D3F3R1</accession>
<dbReference type="GO" id="GO:0003700">
    <property type="term" value="F:DNA-binding transcription factor activity"/>
    <property type="evidence" value="ECO:0007669"/>
    <property type="project" value="TreeGrafter"/>
</dbReference>
<dbReference type="PROSITE" id="PS50977">
    <property type="entry name" value="HTH_TETR_2"/>
    <property type="match status" value="1"/>
</dbReference>
<dbReference type="InterPro" id="IPR041490">
    <property type="entry name" value="KstR2_TetR_C"/>
</dbReference>
<dbReference type="Proteomes" id="UP000008229">
    <property type="component" value="Chromosome"/>
</dbReference>
<dbReference type="InterPro" id="IPR036271">
    <property type="entry name" value="Tet_transcr_reg_TetR-rel_C_sf"/>
</dbReference>
<dbReference type="SUPFAM" id="SSF46689">
    <property type="entry name" value="Homeodomain-like"/>
    <property type="match status" value="1"/>
</dbReference>
<gene>
    <name evidence="4" type="ordered locus">Cwoe_4009</name>
</gene>
<dbReference type="GO" id="GO:0000976">
    <property type="term" value="F:transcription cis-regulatory region binding"/>
    <property type="evidence" value="ECO:0007669"/>
    <property type="project" value="TreeGrafter"/>
</dbReference>
<dbReference type="RefSeq" id="WP_012935477.1">
    <property type="nucleotide sequence ID" value="NC_013739.1"/>
</dbReference>
<evidence type="ECO:0000256" key="1">
    <source>
        <dbReference type="ARBA" id="ARBA00023125"/>
    </source>
</evidence>
<dbReference type="PANTHER" id="PTHR30055">
    <property type="entry name" value="HTH-TYPE TRANSCRIPTIONAL REGULATOR RUTR"/>
    <property type="match status" value="1"/>
</dbReference>
<proteinExistence type="predicted"/>
<dbReference type="SUPFAM" id="SSF48498">
    <property type="entry name" value="Tetracyclin repressor-like, C-terminal domain"/>
    <property type="match status" value="1"/>
</dbReference>
<sequence>MLAEAPHIERIIAKDPASLWTSIRPDSSRRLLLAALDAFGTLGFEGATTREIATRAKMSPAAVYVHYGAKIDLLETILEVAHQAAWEAVSEALDGVVGPSRRLRVFAEAFAAWHASNYMLGRVAQYELPALPEGRMEKIAAIRRGFERLVRHELRLGIDEEGFIVPDLDGTALVIVSLGIDLVRWYSPDRRITVEELARLRGELVLRMVRPWGTAAD</sequence>